<dbReference type="PROSITE" id="PS00380">
    <property type="entry name" value="RHODANESE_1"/>
    <property type="match status" value="1"/>
</dbReference>
<comment type="caution">
    <text evidence="4">The sequence shown here is derived from an EMBL/GenBank/DDBJ whole genome shotgun (WGS) entry which is preliminary data.</text>
</comment>
<name>A0A4R1B551_9BACI</name>
<dbReference type="InterPro" id="IPR036873">
    <property type="entry name" value="Rhodanese-like_dom_sf"/>
</dbReference>
<protein>
    <submittedName>
        <fullName evidence="4">Sulfurtransferase</fullName>
    </submittedName>
</protein>
<dbReference type="InterPro" id="IPR001763">
    <property type="entry name" value="Rhodanese-like_dom"/>
</dbReference>
<evidence type="ECO:0000256" key="1">
    <source>
        <dbReference type="ARBA" id="ARBA00022679"/>
    </source>
</evidence>
<dbReference type="InterPro" id="IPR001307">
    <property type="entry name" value="Thiosulphate_STrfase_CS"/>
</dbReference>
<feature type="domain" description="Rhodanese" evidence="3">
    <location>
        <begin position="15"/>
        <end position="134"/>
    </location>
</feature>
<evidence type="ECO:0000313" key="5">
    <source>
        <dbReference type="Proteomes" id="UP000293846"/>
    </source>
</evidence>
<reference evidence="4 5" key="1">
    <citation type="submission" date="2019-03" db="EMBL/GenBank/DDBJ databases">
        <authorList>
            <person name="Jensen L."/>
            <person name="Storgaard J."/>
            <person name="Sulaj E."/>
            <person name="Schramm A."/>
            <person name="Marshall I.P.G."/>
        </authorList>
    </citation>
    <scope>NUCLEOTIDE SEQUENCE [LARGE SCALE GENOMIC DNA]</scope>
    <source>
        <strain evidence="4 5">2017H2G3</strain>
    </source>
</reference>
<dbReference type="Gene3D" id="3.40.250.10">
    <property type="entry name" value="Rhodanese-like domain"/>
    <property type="match status" value="2"/>
</dbReference>
<organism evidence="4 5">
    <name type="scientific">Cytobacillus praedii</name>
    <dbReference type="NCBI Taxonomy" id="1742358"/>
    <lineage>
        <taxon>Bacteria</taxon>
        <taxon>Bacillati</taxon>
        <taxon>Bacillota</taxon>
        <taxon>Bacilli</taxon>
        <taxon>Bacillales</taxon>
        <taxon>Bacillaceae</taxon>
        <taxon>Cytobacillus</taxon>
    </lineage>
</organism>
<dbReference type="GO" id="GO:0004792">
    <property type="term" value="F:thiosulfate-cyanide sulfurtransferase activity"/>
    <property type="evidence" value="ECO:0007669"/>
    <property type="project" value="InterPro"/>
</dbReference>
<dbReference type="InterPro" id="IPR045078">
    <property type="entry name" value="TST/MPST-like"/>
</dbReference>
<evidence type="ECO:0000259" key="3">
    <source>
        <dbReference type="PROSITE" id="PS50206"/>
    </source>
</evidence>
<dbReference type="OrthoDB" id="9770030at2"/>
<dbReference type="Proteomes" id="UP000293846">
    <property type="component" value="Unassembled WGS sequence"/>
</dbReference>
<dbReference type="CDD" id="cd01448">
    <property type="entry name" value="TST_Repeat_1"/>
    <property type="match status" value="1"/>
</dbReference>
<dbReference type="Pfam" id="PF00581">
    <property type="entry name" value="Rhodanese"/>
    <property type="match status" value="2"/>
</dbReference>
<dbReference type="RefSeq" id="WP_131236266.1">
    <property type="nucleotide sequence ID" value="NZ_SJTH01000004.1"/>
</dbReference>
<evidence type="ECO:0000256" key="2">
    <source>
        <dbReference type="ARBA" id="ARBA00022737"/>
    </source>
</evidence>
<proteinExistence type="predicted"/>
<accession>A0A4R1B551</accession>
<dbReference type="PANTHER" id="PTHR11364:SF27">
    <property type="entry name" value="SULFURTRANSFERASE"/>
    <property type="match status" value="1"/>
</dbReference>
<dbReference type="CDD" id="cd01449">
    <property type="entry name" value="TST_Repeat_2"/>
    <property type="match status" value="1"/>
</dbReference>
<dbReference type="AlphaFoldDB" id="A0A4R1B551"/>
<dbReference type="SUPFAM" id="SSF52821">
    <property type="entry name" value="Rhodanese/Cell cycle control phosphatase"/>
    <property type="match status" value="2"/>
</dbReference>
<gene>
    <name evidence="4" type="ORF">E0Y62_04570</name>
</gene>
<feature type="domain" description="Rhodanese" evidence="3">
    <location>
        <begin position="166"/>
        <end position="275"/>
    </location>
</feature>
<keyword evidence="1 4" id="KW-0808">Transferase</keyword>
<evidence type="ECO:0000313" key="4">
    <source>
        <dbReference type="EMBL" id="TCJ05428.1"/>
    </source>
</evidence>
<dbReference type="EMBL" id="SJTH01000004">
    <property type="protein sequence ID" value="TCJ05428.1"/>
    <property type="molecule type" value="Genomic_DNA"/>
</dbReference>
<keyword evidence="5" id="KW-1185">Reference proteome</keyword>
<sequence length="279" mass="31561">MNHFVEKEWLLEHLEDKNIRIADCRYNLGASEEGYNSYVKDHIPGAVYFHLSKDLSGPVSAHGGRHPLPAIDDLQETFSLAGISEETTVIAYDGGEGSYAARLWWLLNYLGHEKVYILNGGYKGWKNIGYPTNETIPTYLKTEFKVHLNDDIFVSQEEVKTIVESKNADTVIIDSRENKRYLGIEEPIDKKAGHIPGAINKVWTEGFENGRIKSIEEQRKRFQEINRDKQVIVYCGSGVTATPNFIALKMAGYDKVKLYAGSFSDWISYEGNEVSTGKE</sequence>
<dbReference type="PANTHER" id="PTHR11364">
    <property type="entry name" value="THIOSULFATE SULFERTANSFERASE"/>
    <property type="match status" value="1"/>
</dbReference>
<dbReference type="SMART" id="SM00450">
    <property type="entry name" value="RHOD"/>
    <property type="match status" value="2"/>
</dbReference>
<dbReference type="STRING" id="1742358.GCA_001439605_04816"/>
<keyword evidence="2" id="KW-0677">Repeat</keyword>
<dbReference type="PROSITE" id="PS50206">
    <property type="entry name" value="RHODANESE_3"/>
    <property type="match status" value="2"/>
</dbReference>